<dbReference type="Pfam" id="PF06202">
    <property type="entry name" value="GDE_C"/>
    <property type="match status" value="1"/>
</dbReference>
<dbReference type="InterPro" id="IPR012341">
    <property type="entry name" value="6hp_glycosidase-like_sf"/>
</dbReference>
<dbReference type="EMBL" id="ABXP02000104">
    <property type="protein sequence ID" value="KKC29187.1"/>
    <property type="molecule type" value="Genomic_DNA"/>
</dbReference>
<sequence>MNYCRDGAIVSEDFWFKPIKYDISDKNITAQFNGNGGINFFNVAGLWSVFVKDSWYSGWSINGERLPGNYKKKVISIGNYQAIYYEAYKGTEVSIEQFSGNDGQLYIMYNIKNNNETEVNFNLHFGAEIDLVEFYKFSLFEDKNNLNKLKFMVKNLRYALKSQLPLSMKQEGKEILIDFVDKYILKIKSNYIPKATRFENIRFGISYEVSVRRDDTVIIPITIELITKENKNQKDIEEDTWKFSLEKTKRHTEWLATRFKSSNELLNTLYSSCLNVSYSMYKDTVNVSNKGFIAGIDYQNPPRTYYRDGYWTVQAILPYKPEIVKEEIYTLAKGIDQIGRAPSAVILKDGSAFWDDHTDSPLYFVMMVYDYLAWTADYKILEDKVKNTRILEIIDKIIENYHIDLDNLYIKPYNRNDWVDNVYRTGFVAYDILLYLRAIENYEEILELKGYTEKAKEYERKAELIKEKLIEIVNHYGFVNYMTGDKIENNFSIEWNLAILFDLLPLDYQERIIVQTEELLETVNNKEQPFGDWGIMVCYPFYKDIYDLVEKTMDPFRYHNGSDWPYWDGIYAWCKLKLGKRIWEYPLLRWFEYSLERGWLTPVEYYNPVFGKGSNLQGWSSTSAAAMLQGGLGFKPSLKNKFKLKIPPWGDCEFRGIKYKGKFVDVVVKNNSLKIYCNGIECKEEELYE</sequence>
<dbReference type="Gene3D" id="1.50.10.10">
    <property type="match status" value="1"/>
</dbReference>
<comment type="caution">
    <text evidence="2">The sequence shown here is derived from an EMBL/GenBank/DDBJ whole genome shotgun (WGS) entry which is preliminary data.</text>
</comment>
<dbReference type="InterPro" id="IPR008928">
    <property type="entry name" value="6-hairpin_glycosidase_sf"/>
</dbReference>
<proteinExistence type="predicted"/>
<dbReference type="AlphaFoldDB" id="B7R6V7"/>
<organism evidence="2 3">
    <name type="scientific">Caldanaerobacter subterraneus subsp. pacificus DSM 12653</name>
    <dbReference type="NCBI Taxonomy" id="391606"/>
    <lineage>
        <taxon>Bacteria</taxon>
        <taxon>Bacillati</taxon>
        <taxon>Bacillota</taxon>
        <taxon>Clostridia</taxon>
        <taxon>Thermoanaerobacterales</taxon>
        <taxon>Thermoanaerobacteraceae</taxon>
        <taxon>Caldanaerobacter</taxon>
    </lineage>
</organism>
<feature type="domain" description="Glycogen debranching enzyme C-terminal" evidence="1">
    <location>
        <begin position="357"/>
        <end position="620"/>
    </location>
</feature>
<dbReference type="GO" id="GO:0005975">
    <property type="term" value="P:carbohydrate metabolic process"/>
    <property type="evidence" value="ECO:0007669"/>
    <property type="project" value="InterPro"/>
</dbReference>
<reference evidence="2 3" key="1">
    <citation type="submission" date="2008-07" db="EMBL/GenBank/DDBJ databases">
        <authorList>
            <person name="Gonzalez J."/>
            <person name="Sokolova T."/>
            <person name="Ferriera S."/>
            <person name="Johnson J."/>
            <person name="Kravitz S."/>
            <person name="Beeson K."/>
            <person name="Sutton G."/>
            <person name="Rogers Y.-H."/>
            <person name="Friedman R."/>
            <person name="Frazier M."/>
            <person name="Venter J.C."/>
        </authorList>
    </citation>
    <scope>NUCLEOTIDE SEQUENCE [LARGE SCALE GENOMIC DNA]</scope>
    <source>
        <strain evidence="2 3">DSM 12653</strain>
    </source>
</reference>
<dbReference type="SUPFAM" id="SSF48208">
    <property type="entry name" value="Six-hairpin glycosidases"/>
    <property type="match status" value="1"/>
</dbReference>
<gene>
    <name evidence="2" type="ORF">CDSM653_01803</name>
</gene>
<protein>
    <recommendedName>
        <fullName evidence="1">Glycogen debranching enzyme C-terminal domain-containing protein</fullName>
    </recommendedName>
</protein>
<evidence type="ECO:0000313" key="3">
    <source>
        <dbReference type="Proteomes" id="UP000010146"/>
    </source>
</evidence>
<accession>B7R6V7</accession>
<name>B7R6V7_9THEO</name>
<dbReference type="InterPro" id="IPR032790">
    <property type="entry name" value="GDE_C"/>
</dbReference>
<reference evidence="2 3" key="2">
    <citation type="journal article" date="2015" name="BMC Genomics">
        <title>Analysis of three genomes within the thermophilic bacterial species Caldanaerobacter subterraneus with a focus on carbon monoxide dehydrogenase evolution and hydrolase diversity.</title>
        <authorList>
            <person name="Sant'Anna F.H."/>
            <person name="Lebedinsky A.V."/>
            <person name="Sokolova T.G."/>
            <person name="Robb F.T."/>
            <person name="Gonzalez J.M."/>
        </authorList>
    </citation>
    <scope>NUCLEOTIDE SEQUENCE [LARGE SCALE GENOMIC DNA]</scope>
    <source>
        <strain evidence="2 3">DSM 12653</strain>
    </source>
</reference>
<evidence type="ECO:0000313" key="2">
    <source>
        <dbReference type="EMBL" id="KKC29187.1"/>
    </source>
</evidence>
<dbReference type="Proteomes" id="UP000010146">
    <property type="component" value="Unassembled WGS sequence"/>
</dbReference>
<reference evidence="3" key="3">
    <citation type="submission" date="2015-02" db="EMBL/GenBank/DDBJ databases">
        <title>Genome analysis of three genomes within the thermophilic hydrogenogenic bacterial species Caldanaerobacter subterraneus.</title>
        <authorList>
            <person name="Sant'Anna F.H."/>
            <person name="Lebedinsky A."/>
            <person name="Sokolova T."/>
            <person name="Robb F.T."/>
            <person name="Gonzalez J.M."/>
        </authorList>
    </citation>
    <scope>NUCLEOTIDE SEQUENCE [LARGE SCALE GENOMIC DNA]</scope>
    <source>
        <strain evidence="3">DSM 12653</strain>
    </source>
</reference>
<evidence type="ECO:0000259" key="1">
    <source>
        <dbReference type="Pfam" id="PF06202"/>
    </source>
</evidence>
<dbReference type="RefSeq" id="WP_009609977.1">
    <property type="nucleotide sequence ID" value="NZ_ABXP02000104.1"/>
</dbReference>